<keyword evidence="4 6" id="KW-1133">Transmembrane helix</keyword>
<name>A0A382BN33_9ZZZZ</name>
<proteinExistence type="predicted"/>
<feature type="domain" description="Major facilitator superfamily (MFS) profile" evidence="7">
    <location>
        <begin position="31"/>
        <end position="140"/>
    </location>
</feature>
<dbReference type="InterPro" id="IPR005829">
    <property type="entry name" value="Sugar_transporter_CS"/>
</dbReference>
<accession>A0A382BN33</accession>
<evidence type="ECO:0000256" key="5">
    <source>
        <dbReference type="ARBA" id="ARBA00023136"/>
    </source>
</evidence>
<feature type="transmembrane region" description="Helical" evidence="6">
    <location>
        <begin position="97"/>
        <end position="124"/>
    </location>
</feature>
<keyword evidence="5 6" id="KW-0472">Membrane</keyword>
<reference evidence="8" key="1">
    <citation type="submission" date="2018-05" db="EMBL/GenBank/DDBJ databases">
        <authorList>
            <person name="Lanie J.A."/>
            <person name="Ng W.-L."/>
            <person name="Kazmierczak K.M."/>
            <person name="Andrzejewski T.M."/>
            <person name="Davidsen T.M."/>
            <person name="Wayne K.J."/>
            <person name="Tettelin H."/>
            <person name="Glass J.I."/>
            <person name="Rusch D."/>
            <person name="Podicherti R."/>
            <person name="Tsui H.-C.T."/>
            <person name="Winkler M.E."/>
        </authorList>
    </citation>
    <scope>NUCLEOTIDE SEQUENCE</scope>
</reference>
<dbReference type="EMBL" id="UINC01030318">
    <property type="protein sequence ID" value="SVB14513.1"/>
    <property type="molecule type" value="Genomic_DNA"/>
</dbReference>
<dbReference type="SUPFAM" id="SSF103473">
    <property type="entry name" value="MFS general substrate transporter"/>
    <property type="match status" value="1"/>
</dbReference>
<organism evidence="8">
    <name type="scientific">marine metagenome</name>
    <dbReference type="NCBI Taxonomy" id="408172"/>
    <lineage>
        <taxon>unclassified sequences</taxon>
        <taxon>metagenomes</taxon>
        <taxon>ecological metagenomes</taxon>
    </lineage>
</organism>
<dbReference type="Gene3D" id="1.20.1720.10">
    <property type="entry name" value="Multidrug resistance protein D"/>
    <property type="match status" value="1"/>
</dbReference>
<keyword evidence="2" id="KW-0813">Transport</keyword>
<evidence type="ECO:0000256" key="4">
    <source>
        <dbReference type="ARBA" id="ARBA00022989"/>
    </source>
</evidence>
<feature type="transmembrane region" description="Helical" evidence="6">
    <location>
        <begin position="67"/>
        <end position="85"/>
    </location>
</feature>
<comment type="subcellular location">
    <subcellularLocation>
        <location evidence="1">Membrane</location>
        <topology evidence="1">Multi-pass membrane protein</topology>
    </subcellularLocation>
</comment>
<dbReference type="Pfam" id="PF07690">
    <property type="entry name" value="MFS_1"/>
    <property type="match status" value="1"/>
</dbReference>
<evidence type="ECO:0000313" key="8">
    <source>
        <dbReference type="EMBL" id="SVB14513.1"/>
    </source>
</evidence>
<dbReference type="InterPro" id="IPR020846">
    <property type="entry name" value="MFS_dom"/>
</dbReference>
<dbReference type="PROSITE" id="PS50850">
    <property type="entry name" value="MFS"/>
    <property type="match status" value="1"/>
</dbReference>
<evidence type="ECO:0000256" key="1">
    <source>
        <dbReference type="ARBA" id="ARBA00004141"/>
    </source>
</evidence>
<evidence type="ECO:0000256" key="6">
    <source>
        <dbReference type="SAM" id="Phobius"/>
    </source>
</evidence>
<dbReference type="PANTHER" id="PTHR42718">
    <property type="entry name" value="MAJOR FACILITATOR SUPERFAMILY MULTIDRUG TRANSPORTER MFSC"/>
    <property type="match status" value="1"/>
</dbReference>
<evidence type="ECO:0000256" key="3">
    <source>
        <dbReference type="ARBA" id="ARBA00022692"/>
    </source>
</evidence>
<gene>
    <name evidence="8" type="ORF">METZ01_LOCUS167367</name>
</gene>
<dbReference type="GO" id="GO:0016020">
    <property type="term" value="C:membrane"/>
    <property type="evidence" value="ECO:0007669"/>
    <property type="project" value="UniProtKB-SubCell"/>
</dbReference>
<dbReference type="InterPro" id="IPR011701">
    <property type="entry name" value="MFS"/>
</dbReference>
<feature type="non-terminal residue" evidence="8">
    <location>
        <position position="140"/>
    </location>
</feature>
<keyword evidence="3 6" id="KW-0812">Transmembrane</keyword>
<dbReference type="GO" id="GO:0022857">
    <property type="term" value="F:transmembrane transporter activity"/>
    <property type="evidence" value="ECO:0007669"/>
    <property type="project" value="InterPro"/>
</dbReference>
<dbReference type="PANTHER" id="PTHR42718:SF9">
    <property type="entry name" value="MAJOR FACILITATOR SUPERFAMILY MULTIDRUG TRANSPORTER MFSC"/>
    <property type="match status" value="1"/>
</dbReference>
<dbReference type="PROSITE" id="PS00216">
    <property type="entry name" value="SUGAR_TRANSPORT_1"/>
    <property type="match status" value="1"/>
</dbReference>
<feature type="transmembrane region" description="Helical" evidence="6">
    <location>
        <begin position="27"/>
        <end position="47"/>
    </location>
</feature>
<feature type="non-terminal residue" evidence="8">
    <location>
        <position position="1"/>
    </location>
</feature>
<evidence type="ECO:0000256" key="2">
    <source>
        <dbReference type="ARBA" id="ARBA00022448"/>
    </source>
</evidence>
<evidence type="ECO:0000259" key="7">
    <source>
        <dbReference type="PROSITE" id="PS50850"/>
    </source>
</evidence>
<protein>
    <recommendedName>
        <fullName evidence="7">Major facilitator superfamily (MFS) profile domain-containing protein</fullName>
    </recommendedName>
</protein>
<dbReference type="InterPro" id="IPR036259">
    <property type="entry name" value="MFS_trans_sf"/>
</dbReference>
<dbReference type="AlphaFoldDB" id="A0A382BN33"/>
<sequence length="140" mass="15044">VLYSTGQAPPNSPMHFISKIRALKGNYTWWATVVVSLGTLVTVADTGEVGVALPNIATDLDTNLVDVQWLVTGYMLAISVFLLPMGRLADMIGRKKVYLWGITIFTIGSGLACVSPDFSALVFFRILQGIGLGLVHGNSM</sequence>